<dbReference type="PROSITE" id="PS51318">
    <property type="entry name" value="TAT"/>
    <property type="match status" value="1"/>
</dbReference>
<dbReference type="GO" id="GO:0016787">
    <property type="term" value="F:hydrolase activity"/>
    <property type="evidence" value="ECO:0007669"/>
    <property type="project" value="UniProtKB-KW"/>
</dbReference>
<dbReference type="PRINTS" id="PR00111">
    <property type="entry name" value="ABHYDROLASE"/>
</dbReference>
<dbReference type="SUPFAM" id="SSF53474">
    <property type="entry name" value="alpha/beta-Hydrolases"/>
    <property type="match status" value="1"/>
</dbReference>
<name>A0ABS7PMU4_9SPHN</name>
<dbReference type="PANTHER" id="PTHR43798">
    <property type="entry name" value="MONOACYLGLYCEROL LIPASE"/>
    <property type="match status" value="1"/>
</dbReference>
<dbReference type="InterPro" id="IPR029058">
    <property type="entry name" value="AB_hydrolase_fold"/>
</dbReference>
<evidence type="ECO:0000313" key="4">
    <source>
        <dbReference type="EMBL" id="MBY8822558.1"/>
    </source>
</evidence>
<dbReference type="InterPro" id="IPR050266">
    <property type="entry name" value="AB_hydrolase_sf"/>
</dbReference>
<evidence type="ECO:0000256" key="1">
    <source>
        <dbReference type="ARBA" id="ARBA00022801"/>
    </source>
</evidence>
<dbReference type="Pfam" id="PF12697">
    <property type="entry name" value="Abhydrolase_6"/>
    <property type="match status" value="1"/>
</dbReference>
<feature type="signal peptide" evidence="2">
    <location>
        <begin position="1"/>
        <end position="28"/>
    </location>
</feature>
<feature type="domain" description="AB hydrolase-1" evidence="3">
    <location>
        <begin position="47"/>
        <end position="277"/>
    </location>
</feature>
<evidence type="ECO:0000259" key="3">
    <source>
        <dbReference type="Pfam" id="PF12697"/>
    </source>
</evidence>
<organism evidence="4 5">
    <name type="scientific">Sphingomonas colocasiae</name>
    <dbReference type="NCBI Taxonomy" id="1848973"/>
    <lineage>
        <taxon>Bacteria</taxon>
        <taxon>Pseudomonadati</taxon>
        <taxon>Pseudomonadota</taxon>
        <taxon>Alphaproteobacteria</taxon>
        <taxon>Sphingomonadales</taxon>
        <taxon>Sphingomonadaceae</taxon>
        <taxon>Sphingomonas</taxon>
    </lineage>
</organism>
<dbReference type="InterPro" id="IPR000073">
    <property type="entry name" value="AB_hydrolase_1"/>
</dbReference>
<keyword evidence="5" id="KW-1185">Reference proteome</keyword>
<dbReference type="PANTHER" id="PTHR43798:SF31">
    <property type="entry name" value="AB HYDROLASE SUPERFAMILY PROTEIN YCLE"/>
    <property type="match status" value="1"/>
</dbReference>
<feature type="chain" id="PRO_5047016741" evidence="2">
    <location>
        <begin position="29"/>
        <end position="285"/>
    </location>
</feature>
<proteinExistence type="predicted"/>
<accession>A0ABS7PMU4</accession>
<dbReference type="RefSeq" id="WP_222989631.1">
    <property type="nucleotide sequence ID" value="NZ_JAINVV010000004.1"/>
</dbReference>
<dbReference type="Proteomes" id="UP000706039">
    <property type="component" value="Unassembled WGS sequence"/>
</dbReference>
<keyword evidence="1 4" id="KW-0378">Hydrolase</keyword>
<comment type="caution">
    <text evidence="4">The sequence shown here is derived from an EMBL/GenBank/DDBJ whole genome shotgun (WGS) entry which is preliminary data.</text>
</comment>
<evidence type="ECO:0000256" key="2">
    <source>
        <dbReference type="SAM" id="SignalP"/>
    </source>
</evidence>
<dbReference type="InterPro" id="IPR006311">
    <property type="entry name" value="TAT_signal"/>
</dbReference>
<reference evidence="4 5" key="1">
    <citation type="submission" date="2021-08" db="EMBL/GenBank/DDBJ databases">
        <authorList>
            <person name="Tuo L."/>
        </authorList>
    </citation>
    <scope>NUCLEOTIDE SEQUENCE [LARGE SCALE GENOMIC DNA]</scope>
    <source>
        <strain evidence="4 5">JCM 31229</strain>
    </source>
</reference>
<evidence type="ECO:0000313" key="5">
    <source>
        <dbReference type="Proteomes" id="UP000706039"/>
    </source>
</evidence>
<dbReference type="EMBL" id="JAINVV010000004">
    <property type="protein sequence ID" value="MBY8822558.1"/>
    <property type="molecule type" value="Genomic_DNA"/>
</dbReference>
<gene>
    <name evidence="4" type="ORF">K7G82_09655</name>
</gene>
<sequence>MKTSQPIDRRTWLGGAFVLALMPHAASAAPFASSRLSVTVQGQGPDVILIHGVDSSRAVWNTTLPALAGHRIHLVQIAGFSGAPAGGNAKGPIVASLAAEVARYIADTRLIRPALIGHSMGGTIAMMVASRWPARIGKLMVVDMLPAPAGLLGGNAEGWGPFADRLAELFTATPQGRRGFESLMRMFGGSGATSDPDVTARSLRELAAIDLTPELPNIVAPMTVAFATPRPGTAITPAEIRQTYASAYRGAKQALLTPIADSGHMIMLDQPARFNAAVRTFLAAR</sequence>
<protein>
    <submittedName>
        <fullName evidence="4">Alpha/beta hydrolase</fullName>
    </submittedName>
</protein>
<keyword evidence="2" id="KW-0732">Signal</keyword>
<dbReference type="Gene3D" id="3.40.50.1820">
    <property type="entry name" value="alpha/beta hydrolase"/>
    <property type="match status" value="1"/>
</dbReference>